<organism evidence="3 4">
    <name type="scientific">Streptomyces hyderabadensis</name>
    <dbReference type="NCBI Taxonomy" id="598549"/>
    <lineage>
        <taxon>Bacteria</taxon>
        <taxon>Bacillati</taxon>
        <taxon>Actinomycetota</taxon>
        <taxon>Actinomycetes</taxon>
        <taxon>Kitasatosporales</taxon>
        <taxon>Streptomycetaceae</taxon>
        <taxon>Streptomyces</taxon>
    </lineage>
</organism>
<keyword evidence="4" id="KW-1185">Reference proteome</keyword>
<dbReference type="Gene3D" id="3.30.370.10">
    <property type="entry name" value="Barstar-like"/>
    <property type="match status" value="1"/>
</dbReference>
<gene>
    <name evidence="3" type="ORF">GCM10023257_11590</name>
</gene>
<dbReference type="EMBL" id="BAABIV010000003">
    <property type="protein sequence ID" value="GAA4976275.1"/>
    <property type="molecule type" value="Genomic_DNA"/>
</dbReference>
<protein>
    <recommendedName>
        <fullName evidence="2">Barstar (barnase inhibitor) domain-containing protein</fullName>
    </recommendedName>
</protein>
<evidence type="ECO:0000259" key="2">
    <source>
        <dbReference type="Pfam" id="PF01337"/>
    </source>
</evidence>
<sequence length="154" mass="17581">MVPKKTETELEVDLRGRSIETLDDFWDAVAEPCGLPEWFGRNTEAWRDTIQTRGISDVIDSYDVLVVHVDKRGVFAARNREARALRSAFAGRQSRPLLRSRSSQWTPRSSPLRSPVRSASSYRVWNRSAQVASRNWRASLALRGWKRLGRGVVV</sequence>
<dbReference type="InterPro" id="IPR035905">
    <property type="entry name" value="Barstar-like_sf"/>
</dbReference>
<evidence type="ECO:0000313" key="3">
    <source>
        <dbReference type="EMBL" id="GAA4976275.1"/>
    </source>
</evidence>
<dbReference type="InterPro" id="IPR000468">
    <property type="entry name" value="Barstar"/>
</dbReference>
<comment type="caution">
    <text evidence="3">The sequence shown here is derived from an EMBL/GenBank/DDBJ whole genome shotgun (WGS) entry which is preliminary data.</text>
</comment>
<evidence type="ECO:0000256" key="1">
    <source>
        <dbReference type="ARBA" id="ARBA00006845"/>
    </source>
</evidence>
<evidence type="ECO:0000313" key="4">
    <source>
        <dbReference type="Proteomes" id="UP001500610"/>
    </source>
</evidence>
<feature type="domain" description="Barstar (barnase inhibitor)" evidence="2">
    <location>
        <begin position="12"/>
        <end position="83"/>
    </location>
</feature>
<accession>A0ABP9HQP3</accession>
<dbReference type="SUPFAM" id="SSF52038">
    <property type="entry name" value="Barstar-related"/>
    <property type="match status" value="1"/>
</dbReference>
<name>A0ABP9HQP3_9ACTN</name>
<dbReference type="Proteomes" id="UP001500610">
    <property type="component" value="Unassembled WGS sequence"/>
</dbReference>
<reference evidence="4" key="1">
    <citation type="journal article" date="2019" name="Int. J. Syst. Evol. Microbiol.">
        <title>The Global Catalogue of Microorganisms (GCM) 10K type strain sequencing project: providing services to taxonomists for standard genome sequencing and annotation.</title>
        <authorList>
            <consortium name="The Broad Institute Genomics Platform"/>
            <consortium name="The Broad Institute Genome Sequencing Center for Infectious Disease"/>
            <person name="Wu L."/>
            <person name="Ma J."/>
        </authorList>
    </citation>
    <scope>NUCLEOTIDE SEQUENCE [LARGE SCALE GENOMIC DNA]</scope>
    <source>
        <strain evidence="4">JCM 17657</strain>
    </source>
</reference>
<comment type="similarity">
    <text evidence="1">Belongs to the barstar family.</text>
</comment>
<dbReference type="Pfam" id="PF01337">
    <property type="entry name" value="Barstar"/>
    <property type="match status" value="1"/>
</dbReference>
<proteinExistence type="inferred from homology"/>